<comment type="caution">
    <text evidence="1">The sequence shown here is derived from an EMBL/GenBank/DDBJ whole genome shotgun (WGS) entry which is preliminary data.</text>
</comment>
<name>A0A5M9J6N3_MONFR</name>
<organism evidence="1 2">
    <name type="scientific">Monilinia fructicola</name>
    <name type="common">Brown rot fungus</name>
    <name type="synonym">Ciboria fructicola</name>
    <dbReference type="NCBI Taxonomy" id="38448"/>
    <lineage>
        <taxon>Eukaryota</taxon>
        <taxon>Fungi</taxon>
        <taxon>Dikarya</taxon>
        <taxon>Ascomycota</taxon>
        <taxon>Pezizomycotina</taxon>
        <taxon>Leotiomycetes</taxon>
        <taxon>Helotiales</taxon>
        <taxon>Sclerotiniaceae</taxon>
        <taxon>Monilinia</taxon>
    </lineage>
</organism>
<evidence type="ECO:0000313" key="1">
    <source>
        <dbReference type="EMBL" id="KAA8563873.1"/>
    </source>
</evidence>
<evidence type="ECO:0000313" key="2">
    <source>
        <dbReference type="Proteomes" id="UP000322873"/>
    </source>
</evidence>
<keyword evidence="2" id="KW-1185">Reference proteome</keyword>
<dbReference type="Proteomes" id="UP000322873">
    <property type="component" value="Unassembled WGS sequence"/>
</dbReference>
<gene>
    <name evidence="1" type="ORF">EYC84_011888</name>
</gene>
<dbReference type="AlphaFoldDB" id="A0A5M9J6N3"/>
<protein>
    <submittedName>
        <fullName evidence="1">Uncharacterized protein</fullName>
    </submittedName>
</protein>
<sequence length="86" mass="9728">MPIYTQAMQDLERFIAEAGGGGGGLGKFFGPEYHIPCSMAASFRLYRSLSFSWPFSVTPFRAYICMHFPWRMQSIRFGAHPSISRA</sequence>
<accession>A0A5M9J6N3</accession>
<dbReference type="EMBL" id="VICG01000016">
    <property type="protein sequence ID" value="KAA8563873.1"/>
    <property type="molecule type" value="Genomic_DNA"/>
</dbReference>
<proteinExistence type="predicted"/>
<reference evidence="1 2" key="1">
    <citation type="submission" date="2019-06" db="EMBL/GenBank/DDBJ databases">
        <title>Genome Sequence of the Brown Rot Fungal Pathogen Monilinia fructicola.</title>
        <authorList>
            <person name="De Miccolis Angelini R.M."/>
            <person name="Landi L."/>
            <person name="Abate D."/>
            <person name="Pollastro S."/>
            <person name="Romanazzi G."/>
            <person name="Faretra F."/>
        </authorList>
    </citation>
    <scope>NUCLEOTIDE SEQUENCE [LARGE SCALE GENOMIC DNA]</scope>
    <source>
        <strain evidence="1 2">Mfrc123</strain>
    </source>
</reference>